<feature type="domain" description="Peptidase S1" evidence="5">
    <location>
        <begin position="37"/>
        <end position="280"/>
    </location>
</feature>
<feature type="compositionally biased region" description="Acidic residues" evidence="3">
    <location>
        <begin position="35"/>
        <end position="46"/>
    </location>
</feature>
<proteinExistence type="inferred from homology"/>
<gene>
    <name evidence="6" type="ORF">SOCEGT47_054620</name>
</gene>
<evidence type="ECO:0000256" key="2">
    <source>
        <dbReference type="ARBA" id="ARBA00023157"/>
    </source>
</evidence>
<dbReference type="PROSITE" id="PS50240">
    <property type="entry name" value="TRYPSIN_DOM"/>
    <property type="match status" value="1"/>
</dbReference>
<dbReference type="SMART" id="SM00020">
    <property type="entry name" value="Tryp_SPc"/>
    <property type="match status" value="1"/>
</dbReference>
<feature type="chain" id="PRO_5020184031" description="Peptidase S1 domain-containing protein" evidence="4">
    <location>
        <begin position="18"/>
        <end position="333"/>
    </location>
</feature>
<evidence type="ECO:0000259" key="5">
    <source>
        <dbReference type="PROSITE" id="PS50240"/>
    </source>
</evidence>
<keyword evidence="4" id="KW-0732">Signal</keyword>
<dbReference type="RefSeq" id="WP_129351509.1">
    <property type="nucleotide sequence ID" value="NZ_CP012670.1"/>
</dbReference>
<dbReference type="Proteomes" id="UP000295781">
    <property type="component" value="Chromosome"/>
</dbReference>
<dbReference type="Pfam" id="PF00089">
    <property type="entry name" value="Trypsin"/>
    <property type="match status" value="1"/>
</dbReference>
<dbReference type="PRINTS" id="PR00722">
    <property type="entry name" value="CHYMOTRYPSIN"/>
</dbReference>
<dbReference type="InterPro" id="IPR009003">
    <property type="entry name" value="Peptidase_S1_PA"/>
</dbReference>
<protein>
    <recommendedName>
        <fullName evidence="5">Peptidase S1 domain-containing protein</fullName>
    </recommendedName>
</protein>
<evidence type="ECO:0000313" key="6">
    <source>
        <dbReference type="EMBL" id="AUX24921.1"/>
    </source>
</evidence>
<dbReference type="SUPFAM" id="SSF50494">
    <property type="entry name" value="Trypsin-like serine proteases"/>
    <property type="match status" value="1"/>
</dbReference>
<dbReference type="GO" id="GO:0006508">
    <property type="term" value="P:proteolysis"/>
    <property type="evidence" value="ECO:0007669"/>
    <property type="project" value="InterPro"/>
</dbReference>
<organism evidence="6 7">
    <name type="scientific">Sorangium cellulosum</name>
    <name type="common">Polyangium cellulosum</name>
    <dbReference type="NCBI Taxonomy" id="56"/>
    <lineage>
        <taxon>Bacteria</taxon>
        <taxon>Pseudomonadati</taxon>
        <taxon>Myxococcota</taxon>
        <taxon>Polyangia</taxon>
        <taxon>Polyangiales</taxon>
        <taxon>Polyangiaceae</taxon>
        <taxon>Sorangium</taxon>
    </lineage>
</organism>
<evidence type="ECO:0000313" key="7">
    <source>
        <dbReference type="Proteomes" id="UP000295781"/>
    </source>
</evidence>
<dbReference type="Gene3D" id="2.40.10.10">
    <property type="entry name" value="Trypsin-like serine proteases"/>
    <property type="match status" value="1"/>
</dbReference>
<dbReference type="InterPro" id="IPR050430">
    <property type="entry name" value="Peptidase_S1"/>
</dbReference>
<dbReference type="PANTHER" id="PTHR24276:SF98">
    <property type="entry name" value="FI18310P1-RELATED"/>
    <property type="match status" value="1"/>
</dbReference>
<feature type="signal peptide" evidence="4">
    <location>
        <begin position="1"/>
        <end position="17"/>
    </location>
</feature>
<dbReference type="EMBL" id="CP012670">
    <property type="protein sequence ID" value="AUX24921.1"/>
    <property type="molecule type" value="Genomic_DNA"/>
</dbReference>
<name>A0A4P2Q6Q3_SORCE</name>
<evidence type="ECO:0000256" key="4">
    <source>
        <dbReference type="SAM" id="SignalP"/>
    </source>
</evidence>
<dbReference type="InterPro" id="IPR018114">
    <property type="entry name" value="TRYPSIN_HIS"/>
</dbReference>
<dbReference type="PANTHER" id="PTHR24276">
    <property type="entry name" value="POLYSERASE-RELATED"/>
    <property type="match status" value="1"/>
</dbReference>
<dbReference type="PROSITE" id="PS00134">
    <property type="entry name" value="TRYPSIN_HIS"/>
    <property type="match status" value="1"/>
</dbReference>
<reference evidence="6 7" key="1">
    <citation type="submission" date="2015-09" db="EMBL/GenBank/DDBJ databases">
        <title>Sorangium comparison.</title>
        <authorList>
            <person name="Zaburannyi N."/>
            <person name="Bunk B."/>
            <person name="Overmann J."/>
            <person name="Mueller R."/>
        </authorList>
    </citation>
    <scope>NUCLEOTIDE SEQUENCE [LARGE SCALE GENOMIC DNA]</scope>
    <source>
        <strain evidence="6 7">So ceGT47</strain>
    </source>
</reference>
<dbReference type="InterPro" id="IPR001314">
    <property type="entry name" value="Peptidase_S1A"/>
</dbReference>
<sequence>MKSTHAFATAFSFSVLATSGCAMDMDTETPAGWSEPEDGGADEVDEAPQPLTSSPATTAEPWIVNLTFTGIGSRCTASVLTAHWLLTAAHCVDSLSRGALTTVSVSTRNAAGSVVNVYTGNARTYQHTFYDSGLTPDVDNDIAIVRLTGAAGVNLSVTGTARLFGYTSPWTSTSTSDREFSIIGYGLSDPGCGGSDSTKRIATGFVMDRESFGVLSIKSSYGTRHTCGGDSGAPWLLTRNGVRMAVAVHSGRYYDAPSFSMKQQAALIPPKRTWMYETSKGTGLMLDCGTVCTERVYNPEPPPGPACPSGQHCCEPGGGTTCNRCLPNSVACP</sequence>
<dbReference type="GO" id="GO:0004252">
    <property type="term" value="F:serine-type endopeptidase activity"/>
    <property type="evidence" value="ECO:0007669"/>
    <property type="project" value="InterPro"/>
</dbReference>
<keyword evidence="2" id="KW-1015">Disulfide bond</keyword>
<feature type="region of interest" description="Disordered" evidence="3">
    <location>
        <begin position="26"/>
        <end position="56"/>
    </location>
</feature>
<dbReference type="PROSITE" id="PS51257">
    <property type="entry name" value="PROKAR_LIPOPROTEIN"/>
    <property type="match status" value="1"/>
</dbReference>
<dbReference type="AlphaFoldDB" id="A0A4P2Q6Q3"/>
<evidence type="ECO:0000256" key="1">
    <source>
        <dbReference type="ARBA" id="ARBA00007664"/>
    </source>
</evidence>
<dbReference type="OrthoDB" id="1496095at2"/>
<evidence type="ECO:0000256" key="3">
    <source>
        <dbReference type="SAM" id="MobiDB-lite"/>
    </source>
</evidence>
<comment type="similarity">
    <text evidence="1">Belongs to the peptidase S1 family.</text>
</comment>
<dbReference type="InterPro" id="IPR001254">
    <property type="entry name" value="Trypsin_dom"/>
</dbReference>
<accession>A0A4P2Q6Q3</accession>
<dbReference type="InterPro" id="IPR043504">
    <property type="entry name" value="Peptidase_S1_PA_chymotrypsin"/>
</dbReference>